<dbReference type="Proteomes" id="UP001595735">
    <property type="component" value="Unassembled WGS sequence"/>
</dbReference>
<protein>
    <recommendedName>
        <fullName evidence="3">Bacteriocin</fullName>
    </recommendedName>
</protein>
<reference evidence="2" key="1">
    <citation type="journal article" date="2019" name="Int. J. Syst. Evol. Microbiol.">
        <title>The Global Catalogue of Microorganisms (GCM) 10K type strain sequencing project: providing services to taxonomists for standard genome sequencing and annotation.</title>
        <authorList>
            <consortium name="The Broad Institute Genomics Platform"/>
            <consortium name="The Broad Institute Genome Sequencing Center for Infectious Disease"/>
            <person name="Wu L."/>
            <person name="Ma J."/>
        </authorList>
    </citation>
    <scope>NUCLEOTIDE SEQUENCE [LARGE SCALE GENOMIC DNA]</scope>
    <source>
        <strain evidence="2">CECT 7798</strain>
    </source>
</reference>
<evidence type="ECO:0008006" key="3">
    <source>
        <dbReference type="Google" id="ProtNLM"/>
    </source>
</evidence>
<dbReference type="EMBL" id="JBHRYO010000002">
    <property type="protein sequence ID" value="MFC3757272.1"/>
    <property type="molecule type" value="Genomic_DNA"/>
</dbReference>
<accession>A0ABV7XXQ9</accession>
<gene>
    <name evidence="1" type="ORF">ACFONJ_14945</name>
</gene>
<dbReference type="RefSeq" id="WP_378170336.1">
    <property type="nucleotide sequence ID" value="NZ_JBHRYO010000002.1"/>
</dbReference>
<sequence>MKTKKSLKFSKETVIVLNHKSKQTIMGGQQAEINNLVATSKHIQCLV</sequence>
<proteinExistence type="predicted"/>
<name>A0ABV7XXQ9_9FLAO</name>
<evidence type="ECO:0000313" key="2">
    <source>
        <dbReference type="Proteomes" id="UP001595735"/>
    </source>
</evidence>
<comment type="caution">
    <text evidence="1">The sequence shown here is derived from an EMBL/GenBank/DDBJ whole genome shotgun (WGS) entry which is preliminary data.</text>
</comment>
<keyword evidence="2" id="KW-1185">Reference proteome</keyword>
<organism evidence="1 2">
    <name type="scientific">Chryseobacterium tructae</name>
    <dbReference type="NCBI Taxonomy" id="1037380"/>
    <lineage>
        <taxon>Bacteria</taxon>
        <taxon>Pseudomonadati</taxon>
        <taxon>Bacteroidota</taxon>
        <taxon>Flavobacteriia</taxon>
        <taxon>Flavobacteriales</taxon>
        <taxon>Weeksellaceae</taxon>
        <taxon>Chryseobacterium group</taxon>
        <taxon>Chryseobacterium</taxon>
    </lineage>
</organism>
<evidence type="ECO:0000313" key="1">
    <source>
        <dbReference type="EMBL" id="MFC3757272.1"/>
    </source>
</evidence>